<evidence type="ECO:0000313" key="2">
    <source>
        <dbReference type="Proteomes" id="UP000799755"/>
    </source>
</evidence>
<dbReference type="EMBL" id="MU003494">
    <property type="protein sequence ID" value="KAF2476606.1"/>
    <property type="molecule type" value="Genomic_DNA"/>
</dbReference>
<organism evidence="1 2">
    <name type="scientific">Lindgomyces ingoldianus</name>
    <dbReference type="NCBI Taxonomy" id="673940"/>
    <lineage>
        <taxon>Eukaryota</taxon>
        <taxon>Fungi</taxon>
        <taxon>Dikarya</taxon>
        <taxon>Ascomycota</taxon>
        <taxon>Pezizomycotina</taxon>
        <taxon>Dothideomycetes</taxon>
        <taxon>Pleosporomycetidae</taxon>
        <taxon>Pleosporales</taxon>
        <taxon>Lindgomycetaceae</taxon>
        <taxon>Lindgomyces</taxon>
    </lineage>
</organism>
<protein>
    <submittedName>
        <fullName evidence="1">Uncharacterized protein</fullName>
    </submittedName>
</protein>
<sequence>MEVYQYPYYLRTVSEEERSCMLSLGCPLLVVTCLGLVAWTMRTSQTFRTGSSDHLSPDMDLIFRILRRVTSFKKKKSLDSHACLVVNNVTSEASPRPTPHDAHAIQPVRQSPQASSTSLHTESSTKNSILCSLPYEILELILLYLPPKDLLLSQRVCRRIKEIIILSKPIRRCLFLEPSHQSGRIATWKLLKWNPFLEDLSILLEIRVIGVHRSLEGPVRMIAHVRIRKTPPADARRLEALLHDEANWRDMLVTQPPATFLMHPSASLFWKSLIEDQAQFSYQASGVRIVDIIS</sequence>
<dbReference type="Proteomes" id="UP000799755">
    <property type="component" value="Unassembled WGS sequence"/>
</dbReference>
<proteinExistence type="predicted"/>
<keyword evidence="2" id="KW-1185">Reference proteome</keyword>
<gene>
    <name evidence="1" type="ORF">BDR25DRAFT_67703</name>
</gene>
<accession>A0ACB6RBT0</accession>
<name>A0ACB6RBT0_9PLEO</name>
<evidence type="ECO:0000313" key="1">
    <source>
        <dbReference type="EMBL" id="KAF2476606.1"/>
    </source>
</evidence>
<comment type="caution">
    <text evidence="1">The sequence shown here is derived from an EMBL/GenBank/DDBJ whole genome shotgun (WGS) entry which is preliminary data.</text>
</comment>
<reference evidence="1" key="1">
    <citation type="journal article" date="2020" name="Stud. Mycol.">
        <title>101 Dothideomycetes genomes: a test case for predicting lifestyles and emergence of pathogens.</title>
        <authorList>
            <person name="Haridas S."/>
            <person name="Albert R."/>
            <person name="Binder M."/>
            <person name="Bloem J."/>
            <person name="Labutti K."/>
            <person name="Salamov A."/>
            <person name="Andreopoulos B."/>
            <person name="Baker S."/>
            <person name="Barry K."/>
            <person name="Bills G."/>
            <person name="Bluhm B."/>
            <person name="Cannon C."/>
            <person name="Castanera R."/>
            <person name="Culley D."/>
            <person name="Daum C."/>
            <person name="Ezra D."/>
            <person name="Gonzalez J."/>
            <person name="Henrissat B."/>
            <person name="Kuo A."/>
            <person name="Liang C."/>
            <person name="Lipzen A."/>
            <person name="Lutzoni F."/>
            <person name="Magnuson J."/>
            <person name="Mondo S."/>
            <person name="Nolan M."/>
            <person name="Ohm R."/>
            <person name="Pangilinan J."/>
            <person name="Park H.-J."/>
            <person name="Ramirez L."/>
            <person name="Alfaro M."/>
            <person name="Sun H."/>
            <person name="Tritt A."/>
            <person name="Yoshinaga Y."/>
            <person name="Zwiers L.-H."/>
            <person name="Turgeon B."/>
            <person name="Goodwin S."/>
            <person name="Spatafora J."/>
            <person name="Crous P."/>
            <person name="Grigoriev I."/>
        </authorList>
    </citation>
    <scope>NUCLEOTIDE SEQUENCE</scope>
    <source>
        <strain evidence="1">ATCC 200398</strain>
    </source>
</reference>